<dbReference type="AlphaFoldDB" id="A0A232FJP9"/>
<name>A0A232FJP9_9HYME</name>
<sequence length="271" mass="30713">MAWNHEAYYLVVNTNSDNDCQIGHHHLNILLAYNVLIAVYTLYPYANVAPIFWKSVRTEYSSNTDSKLFKHIFDIEDQRRNGEIMSALALSINMQHSTCLGSIAVLIFIFKHSMYSAVLEFVRIFSSGSTTVYTQSISKRVIFISFVTIISYVSTFVQSRLSGINTVLDLNPKIESIKDLLKYNITTYGFDTLTDILRHYGLTTQFKGIDELSECSDLLLNGSHLIQAGLIKLFMESDKNYYIKSHNIAKETSIRLDDEALNVGFIILCGG</sequence>
<dbReference type="OrthoDB" id="7679028at2759"/>
<keyword evidence="3" id="KW-1185">Reference proteome</keyword>
<protein>
    <submittedName>
        <fullName evidence="2">Uncharacterized protein</fullName>
    </submittedName>
</protein>
<organism evidence="2 3">
    <name type="scientific">Trichomalopsis sarcophagae</name>
    <dbReference type="NCBI Taxonomy" id="543379"/>
    <lineage>
        <taxon>Eukaryota</taxon>
        <taxon>Metazoa</taxon>
        <taxon>Ecdysozoa</taxon>
        <taxon>Arthropoda</taxon>
        <taxon>Hexapoda</taxon>
        <taxon>Insecta</taxon>
        <taxon>Pterygota</taxon>
        <taxon>Neoptera</taxon>
        <taxon>Endopterygota</taxon>
        <taxon>Hymenoptera</taxon>
        <taxon>Apocrita</taxon>
        <taxon>Proctotrupomorpha</taxon>
        <taxon>Chalcidoidea</taxon>
        <taxon>Pteromalidae</taxon>
        <taxon>Pteromalinae</taxon>
        <taxon>Trichomalopsis</taxon>
    </lineage>
</organism>
<comment type="caution">
    <text evidence="2">The sequence shown here is derived from an EMBL/GenBank/DDBJ whole genome shotgun (WGS) entry which is preliminary data.</text>
</comment>
<feature type="transmembrane region" description="Helical" evidence="1">
    <location>
        <begin position="31"/>
        <end position="53"/>
    </location>
</feature>
<keyword evidence="1" id="KW-0472">Membrane</keyword>
<keyword evidence="1" id="KW-1133">Transmembrane helix</keyword>
<gene>
    <name evidence="2" type="ORF">TSAR_006205</name>
</gene>
<dbReference type="Proteomes" id="UP000215335">
    <property type="component" value="Unassembled WGS sequence"/>
</dbReference>
<dbReference type="EMBL" id="NNAY01000150">
    <property type="protein sequence ID" value="OXU30547.1"/>
    <property type="molecule type" value="Genomic_DNA"/>
</dbReference>
<evidence type="ECO:0000313" key="2">
    <source>
        <dbReference type="EMBL" id="OXU30547.1"/>
    </source>
</evidence>
<reference evidence="2 3" key="1">
    <citation type="journal article" date="2017" name="Curr. Biol.">
        <title>The Evolution of Venom by Co-option of Single-Copy Genes.</title>
        <authorList>
            <person name="Martinson E.O."/>
            <person name="Mrinalini"/>
            <person name="Kelkar Y.D."/>
            <person name="Chang C.H."/>
            <person name="Werren J.H."/>
        </authorList>
    </citation>
    <scope>NUCLEOTIDE SEQUENCE [LARGE SCALE GENOMIC DNA]</scope>
    <source>
        <strain evidence="2 3">Alberta</strain>
        <tissue evidence="2">Whole body</tissue>
    </source>
</reference>
<evidence type="ECO:0000256" key="1">
    <source>
        <dbReference type="SAM" id="Phobius"/>
    </source>
</evidence>
<proteinExistence type="predicted"/>
<accession>A0A232FJP9</accession>
<keyword evidence="1" id="KW-0812">Transmembrane</keyword>
<evidence type="ECO:0000313" key="3">
    <source>
        <dbReference type="Proteomes" id="UP000215335"/>
    </source>
</evidence>
<feature type="transmembrane region" description="Helical" evidence="1">
    <location>
        <begin position="137"/>
        <end position="157"/>
    </location>
</feature>
<feature type="transmembrane region" description="Helical" evidence="1">
    <location>
        <begin position="87"/>
        <end position="110"/>
    </location>
</feature>